<accession>A0ABR2S1L7</accession>
<comment type="caution">
    <text evidence="1">The sequence shown here is derived from an EMBL/GenBank/DDBJ whole genome shotgun (WGS) entry which is preliminary data.</text>
</comment>
<dbReference type="EMBL" id="JBBPBN010000018">
    <property type="protein sequence ID" value="KAK9018814.1"/>
    <property type="molecule type" value="Genomic_DNA"/>
</dbReference>
<gene>
    <name evidence="1" type="ORF">V6N11_033861</name>
</gene>
<protein>
    <submittedName>
        <fullName evidence="1">Uncharacterized protein</fullName>
    </submittedName>
</protein>
<evidence type="ECO:0000313" key="2">
    <source>
        <dbReference type="Proteomes" id="UP001396334"/>
    </source>
</evidence>
<keyword evidence="2" id="KW-1185">Reference proteome</keyword>
<organism evidence="1 2">
    <name type="scientific">Hibiscus sabdariffa</name>
    <name type="common">roselle</name>
    <dbReference type="NCBI Taxonomy" id="183260"/>
    <lineage>
        <taxon>Eukaryota</taxon>
        <taxon>Viridiplantae</taxon>
        <taxon>Streptophyta</taxon>
        <taxon>Embryophyta</taxon>
        <taxon>Tracheophyta</taxon>
        <taxon>Spermatophyta</taxon>
        <taxon>Magnoliopsida</taxon>
        <taxon>eudicotyledons</taxon>
        <taxon>Gunneridae</taxon>
        <taxon>Pentapetalae</taxon>
        <taxon>rosids</taxon>
        <taxon>malvids</taxon>
        <taxon>Malvales</taxon>
        <taxon>Malvaceae</taxon>
        <taxon>Malvoideae</taxon>
        <taxon>Hibiscus</taxon>
    </lineage>
</organism>
<name>A0ABR2S1L7_9ROSI</name>
<evidence type="ECO:0000313" key="1">
    <source>
        <dbReference type="EMBL" id="KAK9018814.1"/>
    </source>
</evidence>
<proteinExistence type="predicted"/>
<dbReference type="Proteomes" id="UP001396334">
    <property type="component" value="Unassembled WGS sequence"/>
</dbReference>
<reference evidence="1 2" key="1">
    <citation type="journal article" date="2024" name="G3 (Bethesda)">
        <title>Genome assembly of Hibiscus sabdariffa L. provides insights into metabolisms of medicinal natural products.</title>
        <authorList>
            <person name="Kim T."/>
        </authorList>
    </citation>
    <scope>NUCLEOTIDE SEQUENCE [LARGE SCALE GENOMIC DNA]</scope>
    <source>
        <strain evidence="1">TK-2024</strain>
        <tissue evidence="1">Old leaves</tissue>
    </source>
</reference>
<sequence length="299" mass="33788">MDFWRDRWLEGFDPLITYVDPHWRAVLGHPIVDEMVTDLGVSAWDSFAPQLLVDVVRRIAALHGILSSLGSDMVGWSAGKDGQFSVKPTYSICCGPFVSGFDGLWKRINKFWGLQWVKVFLCLICHERVMNNVERVRRHFATDASCPLCGFREESVFTLTPELPSCIRDWDLFFGYMVWSIWLSRNAMVFDNPMDDKGSILERSMRLRNLLGIGRLSGQVELLTGCRNSIPTATGPLLLLHIDALCNRVWEIQYQQVSCSDNSVADRMASLADSGDFEVHKFPDPPLAVVDLLVSDGNI</sequence>